<dbReference type="InParanoid" id="A0A1M6SIV4"/>
<dbReference type="AlphaFoldDB" id="A0A1M6SIV4"/>
<name>A0A1M6SIV4_9BACT</name>
<evidence type="ECO:0000313" key="1">
    <source>
        <dbReference type="EMBL" id="SHK44597.1"/>
    </source>
</evidence>
<evidence type="ECO:0000313" key="2">
    <source>
        <dbReference type="Proteomes" id="UP000184510"/>
    </source>
</evidence>
<reference evidence="1 2" key="1">
    <citation type="submission" date="2016-11" db="EMBL/GenBank/DDBJ databases">
        <authorList>
            <person name="Jaros S."/>
            <person name="Januszkiewicz K."/>
            <person name="Wedrychowicz H."/>
        </authorList>
    </citation>
    <scope>NUCLEOTIDE SEQUENCE [LARGE SCALE GENOMIC DNA]</scope>
    <source>
        <strain evidence="1 2">DSM 18772</strain>
    </source>
</reference>
<accession>A0A1M6SIV4</accession>
<dbReference type="Proteomes" id="UP000184510">
    <property type="component" value="Unassembled WGS sequence"/>
</dbReference>
<dbReference type="EMBL" id="FQYR01000009">
    <property type="protein sequence ID" value="SHK44597.1"/>
    <property type="molecule type" value="Genomic_DNA"/>
</dbReference>
<organism evidence="1 2">
    <name type="scientific">Rubritalea squalenifaciens DSM 18772</name>
    <dbReference type="NCBI Taxonomy" id="1123071"/>
    <lineage>
        <taxon>Bacteria</taxon>
        <taxon>Pseudomonadati</taxon>
        <taxon>Verrucomicrobiota</taxon>
        <taxon>Verrucomicrobiia</taxon>
        <taxon>Verrucomicrobiales</taxon>
        <taxon>Rubritaleaceae</taxon>
        <taxon>Rubritalea</taxon>
    </lineage>
</organism>
<sequence length="63" mass="7136">MKVCIDKTGDSEPICIEAGQDESLARYLHEVGVSESGDTPKIRKARIYILKDNIKCLHSPHYY</sequence>
<gene>
    <name evidence="1" type="ORF">SAMN02745181_3837</name>
</gene>
<proteinExistence type="predicted"/>
<keyword evidence="2" id="KW-1185">Reference proteome</keyword>
<protein>
    <submittedName>
        <fullName evidence="1">Uncharacterized protein</fullName>
    </submittedName>
</protein>